<sequence length="345" mass="38226">MDPYEERLRDEVIYLHSLWHQGPPSRRPSKPNPNPIPVSRTSNRFKKQLHRHGHKHPSPPAQQAYSAEWPVDTRPTKSPPPWSPHAPTAHSAPTPEAGSQKQQAKLPPGRMQWEFLDTFRKFLGITNGENHADNNRDEDEDDAGVVAVEECREYAFFLEVFVNNAQLREYFEKHYEKGEFWCFACVKNKKFKSCHSLLQHAITVSKTAWKRAHKALALVVCRVLGWDLERLPVIELKGQPLSQSLLAPLSAVGDGNGAESDRSAGKENQVDGHGSFETLLDTDVGSAIGEATEVGADATDDANRNQTDGKVDADAVEMHKDKDEVVSATINSGNNGSGGSAEIIQ</sequence>
<evidence type="ECO:0000313" key="2">
    <source>
        <dbReference type="Proteomes" id="UP001057402"/>
    </source>
</evidence>
<gene>
    <name evidence="1" type="ORF">MLD38_012648</name>
</gene>
<name>A0ACB9R8U3_9MYRT</name>
<dbReference type="Proteomes" id="UP001057402">
    <property type="component" value="Chromosome 4"/>
</dbReference>
<evidence type="ECO:0000313" key="1">
    <source>
        <dbReference type="EMBL" id="KAI4374681.1"/>
    </source>
</evidence>
<organism evidence="1 2">
    <name type="scientific">Melastoma candidum</name>
    <dbReference type="NCBI Taxonomy" id="119954"/>
    <lineage>
        <taxon>Eukaryota</taxon>
        <taxon>Viridiplantae</taxon>
        <taxon>Streptophyta</taxon>
        <taxon>Embryophyta</taxon>
        <taxon>Tracheophyta</taxon>
        <taxon>Spermatophyta</taxon>
        <taxon>Magnoliopsida</taxon>
        <taxon>eudicotyledons</taxon>
        <taxon>Gunneridae</taxon>
        <taxon>Pentapetalae</taxon>
        <taxon>rosids</taxon>
        <taxon>malvids</taxon>
        <taxon>Myrtales</taxon>
        <taxon>Melastomataceae</taxon>
        <taxon>Melastomatoideae</taxon>
        <taxon>Melastomateae</taxon>
        <taxon>Melastoma</taxon>
    </lineage>
</organism>
<accession>A0ACB9R8U3</accession>
<dbReference type="EMBL" id="CM042883">
    <property type="protein sequence ID" value="KAI4374681.1"/>
    <property type="molecule type" value="Genomic_DNA"/>
</dbReference>
<protein>
    <submittedName>
        <fullName evidence="1">Uncharacterized protein</fullName>
    </submittedName>
</protein>
<comment type="caution">
    <text evidence="1">The sequence shown here is derived from an EMBL/GenBank/DDBJ whole genome shotgun (WGS) entry which is preliminary data.</text>
</comment>
<proteinExistence type="predicted"/>
<reference evidence="2" key="1">
    <citation type="journal article" date="2023" name="Front. Plant Sci.">
        <title>Chromosomal-level genome assembly of Melastoma candidum provides insights into trichome evolution.</title>
        <authorList>
            <person name="Zhong Y."/>
            <person name="Wu W."/>
            <person name="Sun C."/>
            <person name="Zou P."/>
            <person name="Liu Y."/>
            <person name="Dai S."/>
            <person name="Zhou R."/>
        </authorList>
    </citation>
    <scope>NUCLEOTIDE SEQUENCE [LARGE SCALE GENOMIC DNA]</scope>
</reference>
<keyword evidence="2" id="KW-1185">Reference proteome</keyword>